<feature type="compositionally biased region" description="Low complexity" evidence="1">
    <location>
        <begin position="272"/>
        <end position="289"/>
    </location>
</feature>
<dbReference type="Proteomes" id="UP000053593">
    <property type="component" value="Unassembled WGS sequence"/>
</dbReference>
<dbReference type="EMBL" id="KN834783">
    <property type="protein sequence ID" value="KIK58716.1"/>
    <property type="molecule type" value="Genomic_DNA"/>
</dbReference>
<dbReference type="HOGENOM" id="CLU_051368_2_0_1"/>
<evidence type="ECO:0000313" key="2">
    <source>
        <dbReference type="EMBL" id="KIK58716.1"/>
    </source>
</evidence>
<organism evidence="2 3">
    <name type="scientific">Collybiopsis luxurians FD-317 M1</name>
    <dbReference type="NCBI Taxonomy" id="944289"/>
    <lineage>
        <taxon>Eukaryota</taxon>
        <taxon>Fungi</taxon>
        <taxon>Dikarya</taxon>
        <taxon>Basidiomycota</taxon>
        <taxon>Agaricomycotina</taxon>
        <taxon>Agaricomycetes</taxon>
        <taxon>Agaricomycetidae</taxon>
        <taxon>Agaricales</taxon>
        <taxon>Marasmiineae</taxon>
        <taxon>Omphalotaceae</taxon>
        <taxon>Collybiopsis</taxon>
        <taxon>Collybiopsis luxurians</taxon>
    </lineage>
</organism>
<dbReference type="AlphaFoldDB" id="A0A0D0BTH4"/>
<feature type="region of interest" description="Disordered" evidence="1">
    <location>
        <begin position="104"/>
        <end position="130"/>
    </location>
</feature>
<name>A0A0D0BTH4_9AGAR</name>
<proteinExistence type="predicted"/>
<evidence type="ECO:0000256" key="1">
    <source>
        <dbReference type="SAM" id="MobiDB-lite"/>
    </source>
</evidence>
<feature type="region of interest" description="Disordered" evidence="1">
    <location>
        <begin position="152"/>
        <end position="215"/>
    </location>
</feature>
<evidence type="ECO:0000313" key="3">
    <source>
        <dbReference type="Proteomes" id="UP000053593"/>
    </source>
</evidence>
<keyword evidence="3" id="KW-1185">Reference proteome</keyword>
<reference evidence="2 3" key="1">
    <citation type="submission" date="2014-04" db="EMBL/GenBank/DDBJ databases">
        <title>Evolutionary Origins and Diversification of the Mycorrhizal Mutualists.</title>
        <authorList>
            <consortium name="DOE Joint Genome Institute"/>
            <consortium name="Mycorrhizal Genomics Consortium"/>
            <person name="Kohler A."/>
            <person name="Kuo A."/>
            <person name="Nagy L.G."/>
            <person name="Floudas D."/>
            <person name="Copeland A."/>
            <person name="Barry K.W."/>
            <person name="Cichocki N."/>
            <person name="Veneault-Fourrey C."/>
            <person name="LaButti K."/>
            <person name="Lindquist E.A."/>
            <person name="Lipzen A."/>
            <person name="Lundell T."/>
            <person name="Morin E."/>
            <person name="Murat C."/>
            <person name="Riley R."/>
            <person name="Ohm R."/>
            <person name="Sun H."/>
            <person name="Tunlid A."/>
            <person name="Henrissat B."/>
            <person name="Grigoriev I.V."/>
            <person name="Hibbett D.S."/>
            <person name="Martin F."/>
        </authorList>
    </citation>
    <scope>NUCLEOTIDE SEQUENCE [LARGE SCALE GENOMIC DNA]</scope>
    <source>
        <strain evidence="2 3">FD-317 M1</strain>
    </source>
</reference>
<dbReference type="OrthoDB" id="2683906at2759"/>
<feature type="compositionally biased region" description="Low complexity" evidence="1">
    <location>
        <begin position="179"/>
        <end position="192"/>
    </location>
</feature>
<accession>A0A0D0BTH4</accession>
<feature type="compositionally biased region" description="Low complexity" evidence="1">
    <location>
        <begin position="104"/>
        <end position="118"/>
    </location>
</feature>
<gene>
    <name evidence="2" type="ORF">GYMLUDRAFT_245809</name>
</gene>
<feature type="region of interest" description="Disordered" evidence="1">
    <location>
        <begin position="272"/>
        <end position="301"/>
    </location>
</feature>
<sequence>MIEEVIHNGTYISPNVLTNARGKVDLAKKPKMWEANVYREAWDVQRFDGGVGAGAGGKEKGAMGAMGAMDITRGGGAGTEWGWGDIFPVAASISSTSPSISGLGLDTAAGGGDASSDANDPTPNGPTLVGRLRAASGVPVRVAASAWRLISPGRSIHSGSGSGAESPANSGSGSGVGSGNTNTNNSNSNANGNGNGNGNNQLQQPHQTLPTSSSDAPTHVEVAVLIAMPGALAAAAHRAKLAAENASAGGGGGYEEELPRVEVGMAEVVVPPLGSGSSSSGSSLGSVLGLDGGVGKEREGS</sequence>
<feature type="compositionally biased region" description="Polar residues" evidence="1">
    <location>
        <begin position="201"/>
        <end position="215"/>
    </location>
</feature>
<protein>
    <submittedName>
        <fullName evidence="2">Uncharacterized protein</fullName>
    </submittedName>
</protein>